<reference evidence="2" key="1">
    <citation type="journal article" date="2019" name="Int. J. Syst. Evol. Microbiol.">
        <title>The Global Catalogue of Microorganisms (GCM) 10K type strain sequencing project: providing services to taxonomists for standard genome sequencing and annotation.</title>
        <authorList>
            <consortium name="The Broad Institute Genomics Platform"/>
            <consortium name="The Broad Institute Genome Sequencing Center for Infectious Disease"/>
            <person name="Wu L."/>
            <person name="Ma J."/>
        </authorList>
    </citation>
    <scope>NUCLEOTIDE SEQUENCE [LARGE SCALE GENOMIC DNA]</scope>
    <source>
        <strain evidence="2">JCM 17190</strain>
    </source>
</reference>
<dbReference type="Proteomes" id="UP001399917">
    <property type="component" value="Unassembled WGS sequence"/>
</dbReference>
<accession>A0ABP7K3E9</accession>
<protein>
    <submittedName>
        <fullName evidence="1">Uncharacterized protein</fullName>
    </submittedName>
</protein>
<gene>
    <name evidence="1" type="ORF">GCM10022404_13290</name>
</gene>
<keyword evidence="2" id="KW-1185">Reference proteome</keyword>
<comment type="caution">
    <text evidence="1">The sequence shown here is derived from an EMBL/GenBank/DDBJ whole genome shotgun (WGS) entry which is preliminary data.</text>
</comment>
<organism evidence="1 2">
    <name type="scientific">Celeribacter arenosi</name>
    <dbReference type="NCBI Taxonomy" id="792649"/>
    <lineage>
        <taxon>Bacteria</taxon>
        <taxon>Pseudomonadati</taxon>
        <taxon>Pseudomonadota</taxon>
        <taxon>Alphaproteobacteria</taxon>
        <taxon>Rhodobacterales</taxon>
        <taxon>Roseobacteraceae</taxon>
        <taxon>Celeribacter</taxon>
    </lineage>
</organism>
<proteinExistence type="predicted"/>
<evidence type="ECO:0000313" key="1">
    <source>
        <dbReference type="EMBL" id="GAA3864265.1"/>
    </source>
</evidence>
<dbReference type="EMBL" id="BAABDF010000006">
    <property type="protein sequence ID" value="GAA3864265.1"/>
    <property type="molecule type" value="Genomic_DNA"/>
</dbReference>
<sequence>MGGGDMAQTTSDDAIEQLGGEIGMSADMLTRKGLRPFAGRYISSIPAKDRKLILDTMARYLAPLVEEAK</sequence>
<name>A0ABP7K3E9_9RHOB</name>
<evidence type="ECO:0000313" key="2">
    <source>
        <dbReference type="Proteomes" id="UP001399917"/>
    </source>
</evidence>